<dbReference type="Proteomes" id="UP000178235">
    <property type="component" value="Unassembled WGS sequence"/>
</dbReference>
<gene>
    <name evidence="1" type="ORF">A2738_01015</name>
</gene>
<proteinExistence type="predicted"/>
<accession>A0A1F6VFS9</accession>
<name>A0A1F6VFS9_9BACT</name>
<evidence type="ECO:0000313" key="2">
    <source>
        <dbReference type="Proteomes" id="UP000178235"/>
    </source>
</evidence>
<protein>
    <submittedName>
        <fullName evidence="1">Uncharacterized protein</fullName>
    </submittedName>
</protein>
<dbReference type="EMBL" id="MFTS01000003">
    <property type="protein sequence ID" value="OGI68448.1"/>
    <property type="molecule type" value="Genomic_DNA"/>
</dbReference>
<comment type="caution">
    <text evidence="1">The sequence shown here is derived from an EMBL/GenBank/DDBJ whole genome shotgun (WGS) entry which is preliminary data.</text>
</comment>
<evidence type="ECO:0000313" key="1">
    <source>
        <dbReference type="EMBL" id="OGI68448.1"/>
    </source>
</evidence>
<organism evidence="1 2">
    <name type="scientific">Candidatus Nomurabacteria bacterium RIFCSPHIGHO2_01_FULL_42_15</name>
    <dbReference type="NCBI Taxonomy" id="1801742"/>
    <lineage>
        <taxon>Bacteria</taxon>
        <taxon>Candidatus Nomuraibacteriota</taxon>
    </lineage>
</organism>
<dbReference type="AlphaFoldDB" id="A0A1F6VFS9"/>
<reference evidence="1 2" key="1">
    <citation type="journal article" date="2016" name="Nat. Commun.">
        <title>Thousands of microbial genomes shed light on interconnected biogeochemical processes in an aquifer system.</title>
        <authorList>
            <person name="Anantharaman K."/>
            <person name="Brown C.T."/>
            <person name="Hug L.A."/>
            <person name="Sharon I."/>
            <person name="Castelle C.J."/>
            <person name="Probst A.J."/>
            <person name="Thomas B.C."/>
            <person name="Singh A."/>
            <person name="Wilkins M.J."/>
            <person name="Karaoz U."/>
            <person name="Brodie E.L."/>
            <person name="Williams K.H."/>
            <person name="Hubbard S.S."/>
            <person name="Banfield J.F."/>
        </authorList>
    </citation>
    <scope>NUCLEOTIDE SEQUENCE [LARGE SCALE GENOMIC DNA]</scope>
</reference>
<sequence>MIKYLIILGLILLAWCPWLTAEEASNIIDNRVAEMQEANPDLCAMEINKDSIRKVPFGYTEEVSYDCSVSDPIYGVFQSTEIVFITFYKGLIGMPNRKVLQNFD</sequence>